<feature type="transmembrane region" description="Helical" evidence="1">
    <location>
        <begin position="12"/>
        <end position="29"/>
    </location>
</feature>
<sequence length="30" mass="3574">ELFILEMHCYHMTIYISFLLYVLALVLGMP</sequence>
<reference evidence="2 3" key="1">
    <citation type="submission" date="2018-04" db="EMBL/GenBank/DDBJ databases">
        <authorList>
            <person name="Vogel A."/>
        </authorList>
    </citation>
    <scope>NUCLEOTIDE SEQUENCE [LARGE SCALE GENOMIC DNA]</scope>
</reference>
<dbReference type="EMBL" id="OOIL02003471">
    <property type="protein sequence ID" value="VFQ88028.1"/>
    <property type="molecule type" value="Genomic_DNA"/>
</dbReference>
<dbReference type="AlphaFoldDB" id="A0A484MIV5"/>
<accession>A0A484MIV5</accession>
<evidence type="ECO:0000313" key="3">
    <source>
        <dbReference type="Proteomes" id="UP000595140"/>
    </source>
</evidence>
<keyword evidence="3" id="KW-1185">Reference proteome</keyword>
<keyword evidence="1" id="KW-0472">Membrane</keyword>
<gene>
    <name evidence="2" type="ORF">CCAM_LOCUS29804</name>
</gene>
<proteinExistence type="predicted"/>
<name>A0A484MIV5_9ASTE</name>
<dbReference type="Proteomes" id="UP000595140">
    <property type="component" value="Unassembled WGS sequence"/>
</dbReference>
<evidence type="ECO:0000256" key="1">
    <source>
        <dbReference type="SAM" id="Phobius"/>
    </source>
</evidence>
<keyword evidence="1" id="KW-1133">Transmembrane helix</keyword>
<keyword evidence="1" id="KW-0812">Transmembrane</keyword>
<protein>
    <submittedName>
        <fullName evidence="2">Uncharacterized protein</fullName>
    </submittedName>
</protein>
<feature type="non-terminal residue" evidence="2">
    <location>
        <position position="1"/>
    </location>
</feature>
<organism evidence="2 3">
    <name type="scientific">Cuscuta campestris</name>
    <dbReference type="NCBI Taxonomy" id="132261"/>
    <lineage>
        <taxon>Eukaryota</taxon>
        <taxon>Viridiplantae</taxon>
        <taxon>Streptophyta</taxon>
        <taxon>Embryophyta</taxon>
        <taxon>Tracheophyta</taxon>
        <taxon>Spermatophyta</taxon>
        <taxon>Magnoliopsida</taxon>
        <taxon>eudicotyledons</taxon>
        <taxon>Gunneridae</taxon>
        <taxon>Pentapetalae</taxon>
        <taxon>asterids</taxon>
        <taxon>lamiids</taxon>
        <taxon>Solanales</taxon>
        <taxon>Convolvulaceae</taxon>
        <taxon>Cuscuteae</taxon>
        <taxon>Cuscuta</taxon>
        <taxon>Cuscuta subgen. Grammica</taxon>
        <taxon>Cuscuta sect. Cleistogrammica</taxon>
    </lineage>
</organism>
<evidence type="ECO:0000313" key="2">
    <source>
        <dbReference type="EMBL" id="VFQ88028.1"/>
    </source>
</evidence>